<organism evidence="6 7">
    <name type="scientific">Ewingella americana</name>
    <dbReference type="NCBI Taxonomy" id="41202"/>
    <lineage>
        <taxon>Bacteria</taxon>
        <taxon>Pseudomonadati</taxon>
        <taxon>Pseudomonadota</taxon>
        <taxon>Gammaproteobacteria</taxon>
        <taxon>Enterobacterales</taxon>
        <taxon>Yersiniaceae</taxon>
        <taxon>Ewingella</taxon>
    </lineage>
</organism>
<keyword evidence="2" id="KW-0805">Transcription regulation</keyword>
<reference evidence="6 7" key="1">
    <citation type="journal article" date="2019" name="Environ. Microbiol.">
        <title>Species interactions and distinct microbial communities in high Arctic permafrost affected cryosols are associated with the CH4 and CO2 gas fluxes.</title>
        <authorList>
            <person name="Altshuler I."/>
            <person name="Hamel J."/>
            <person name="Turney S."/>
            <person name="Magnuson E."/>
            <person name="Levesque R."/>
            <person name="Greer C."/>
            <person name="Whyte L.G."/>
        </authorList>
    </citation>
    <scope>NUCLEOTIDE SEQUENCE [LARGE SCALE GENOMIC DNA]</scope>
    <source>
        <strain evidence="6 7">E4</strain>
    </source>
</reference>
<dbReference type="Gene3D" id="3.40.190.10">
    <property type="entry name" value="Periplasmic binding protein-like II"/>
    <property type="match status" value="2"/>
</dbReference>
<comment type="caution">
    <text evidence="6">The sequence shown here is derived from an EMBL/GenBank/DDBJ whole genome shotgun (WGS) entry which is preliminary data.</text>
</comment>
<proteinExistence type="inferred from homology"/>
<evidence type="ECO:0000313" key="6">
    <source>
        <dbReference type="EMBL" id="TPG64915.1"/>
    </source>
</evidence>
<dbReference type="InterPro" id="IPR005119">
    <property type="entry name" value="LysR_subst-bd"/>
</dbReference>
<evidence type="ECO:0000256" key="1">
    <source>
        <dbReference type="ARBA" id="ARBA00009437"/>
    </source>
</evidence>
<name>A0A502GTA9_9GAMM</name>
<accession>A0A502GTA9</accession>
<evidence type="ECO:0000313" key="7">
    <source>
        <dbReference type="Proteomes" id="UP000317663"/>
    </source>
</evidence>
<comment type="similarity">
    <text evidence="1">Belongs to the LysR transcriptional regulatory family.</text>
</comment>
<dbReference type="PANTHER" id="PTHR30118:SF14">
    <property type="entry name" value="LYSR FAMILY TRANSCRIPTIONAL REGULATOR"/>
    <property type="match status" value="1"/>
</dbReference>
<dbReference type="EMBL" id="RCZD01000001">
    <property type="protein sequence ID" value="TPG64915.1"/>
    <property type="molecule type" value="Genomic_DNA"/>
</dbReference>
<evidence type="ECO:0000259" key="5">
    <source>
        <dbReference type="PROSITE" id="PS50931"/>
    </source>
</evidence>
<dbReference type="GO" id="GO:0003677">
    <property type="term" value="F:DNA binding"/>
    <property type="evidence" value="ECO:0007669"/>
    <property type="project" value="UniProtKB-KW"/>
</dbReference>
<dbReference type="SUPFAM" id="SSF46785">
    <property type="entry name" value="Winged helix' DNA-binding domain"/>
    <property type="match status" value="1"/>
</dbReference>
<dbReference type="Proteomes" id="UP000317663">
    <property type="component" value="Unassembled WGS sequence"/>
</dbReference>
<evidence type="ECO:0000256" key="4">
    <source>
        <dbReference type="ARBA" id="ARBA00023163"/>
    </source>
</evidence>
<keyword evidence="4" id="KW-0804">Transcription</keyword>
<evidence type="ECO:0000256" key="3">
    <source>
        <dbReference type="ARBA" id="ARBA00023125"/>
    </source>
</evidence>
<dbReference type="OrthoDB" id="6413555at2"/>
<keyword evidence="7" id="KW-1185">Reference proteome</keyword>
<dbReference type="PANTHER" id="PTHR30118">
    <property type="entry name" value="HTH-TYPE TRANSCRIPTIONAL REGULATOR LEUO-RELATED"/>
    <property type="match status" value="1"/>
</dbReference>
<dbReference type="InterPro" id="IPR000847">
    <property type="entry name" value="LysR_HTH_N"/>
</dbReference>
<evidence type="ECO:0000256" key="2">
    <source>
        <dbReference type="ARBA" id="ARBA00023015"/>
    </source>
</evidence>
<gene>
    <name evidence="6" type="ORF">EAH77_01310</name>
</gene>
<dbReference type="InterPro" id="IPR050389">
    <property type="entry name" value="LysR-type_TF"/>
</dbReference>
<dbReference type="RefSeq" id="WP_140469999.1">
    <property type="nucleotide sequence ID" value="NZ_RCZD01000001.1"/>
</dbReference>
<dbReference type="AlphaFoldDB" id="A0A502GTA9"/>
<feature type="domain" description="HTH lysR-type" evidence="5">
    <location>
        <begin position="16"/>
        <end position="73"/>
    </location>
</feature>
<dbReference type="SUPFAM" id="SSF53850">
    <property type="entry name" value="Periplasmic binding protein-like II"/>
    <property type="match status" value="1"/>
</dbReference>
<dbReference type="Pfam" id="PF00126">
    <property type="entry name" value="HTH_1"/>
    <property type="match status" value="1"/>
</dbReference>
<dbReference type="Gene3D" id="1.10.10.10">
    <property type="entry name" value="Winged helix-like DNA-binding domain superfamily/Winged helix DNA-binding domain"/>
    <property type="match status" value="1"/>
</dbReference>
<dbReference type="PROSITE" id="PS50931">
    <property type="entry name" value="HTH_LYSR"/>
    <property type="match status" value="1"/>
</dbReference>
<sequence length="310" mass="34900">MSNNSLIASIAKIKGFDLNLLLNFEAIFIHKSVSKAAALLSVSPSAVSQSLSRLRSYFADPLFIREGKGLVATTVAENLHIHLSDGFSQLINSLDYFSDTSTKSKFVIHSTPYAAMRLLPDICAKILEDQLNCEISHINSDALIDSVEDVLIYRKADIIFDSKPYYNFSTVTEVYLTEYPVPVCRKEHPRLGTRLRAEDINHESFTFLNAGSEGVKRMQNGILDFFGHRDFFFSSSSIIANTSIIEKSNVVGFIPRWFAEKFSHSFNIKILECDFVPEPVPLYMTYNKSSLKNPSFVALLKIMNTLKELV</sequence>
<dbReference type="Pfam" id="PF03466">
    <property type="entry name" value="LysR_substrate"/>
    <property type="match status" value="1"/>
</dbReference>
<keyword evidence="3" id="KW-0238">DNA-binding</keyword>
<dbReference type="InterPro" id="IPR036388">
    <property type="entry name" value="WH-like_DNA-bd_sf"/>
</dbReference>
<protein>
    <submittedName>
        <fullName evidence="6">LysR family transcriptional regulator</fullName>
    </submittedName>
</protein>
<dbReference type="GO" id="GO:0003700">
    <property type="term" value="F:DNA-binding transcription factor activity"/>
    <property type="evidence" value="ECO:0007669"/>
    <property type="project" value="InterPro"/>
</dbReference>
<dbReference type="InterPro" id="IPR036390">
    <property type="entry name" value="WH_DNA-bd_sf"/>
</dbReference>